<organism evidence="1">
    <name type="scientific">Rhizophora mucronata</name>
    <name type="common">Asiatic mangrove</name>
    <dbReference type="NCBI Taxonomy" id="61149"/>
    <lineage>
        <taxon>Eukaryota</taxon>
        <taxon>Viridiplantae</taxon>
        <taxon>Streptophyta</taxon>
        <taxon>Embryophyta</taxon>
        <taxon>Tracheophyta</taxon>
        <taxon>Spermatophyta</taxon>
        <taxon>Magnoliopsida</taxon>
        <taxon>eudicotyledons</taxon>
        <taxon>Gunneridae</taxon>
        <taxon>Pentapetalae</taxon>
        <taxon>rosids</taxon>
        <taxon>fabids</taxon>
        <taxon>Malpighiales</taxon>
        <taxon>Rhizophoraceae</taxon>
        <taxon>Rhizophora</taxon>
    </lineage>
</organism>
<proteinExistence type="predicted"/>
<name>A0A2P2N5H0_RHIMU</name>
<reference evidence="1" key="1">
    <citation type="submission" date="2018-02" db="EMBL/GenBank/DDBJ databases">
        <title>Rhizophora mucronata_Transcriptome.</title>
        <authorList>
            <person name="Meera S.P."/>
            <person name="Sreeshan A."/>
            <person name="Augustine A."/>
        </authorList>
    </citation>
    <scope>NUCLEOTIDE SEQUENCE</scope>
    <source>
        <tissue evidence="1">Leaf</tissue>
    </source>
</reference>
<dbReference type="AlphaFoldDB" id="A0A2P2N5H0"/>
<sequence length="35" mass="4145">MLTLKKVNIKFSSSEINEKRMKGLQDCFFLQVIRV</sequence>
<protein>
    <submittedName>
        <fullName evidence="1">Uncharacterized protein</fullName>
    </submittedName>
</protein>
<evidence type="ECO:0000313" key="1">
    <source>
        <dbReference type="EMBL" id="MBX37646.1"/>
    </source>
</evidence>
<dbReference type="EMBL" id="GGEC01057162">
    <property type="protein sequence ID" value="MBX37646.1"/>
    <property type="molecule type" value="Transcribed_RNA"/>
</dbReference>
<accession>A0A2P2N5H0</accession>